<keyword evidence="1" id="KW-0472">Membrane</keyword>
<organism evidence="3 4">
    <name type="scientific">Lysobacter korlensis</name>
    <dbReference type="NCBI Taxonomy" id="553636"/>
    <lineage>
        <taxon>Bacteria</taxon>
        <taxon>Pseudomonadati</taxon>
        <taxon>Pseudomonadota</taxon>
        <taxon>Gammaproteobacteria</taxon>
        <taxon>Lysobacterales</taxon>
        <taxon>Lysobacteraceae</taxon>
        <taxon>Lysobacter</taxon>
    </lineage>
</organism>
<gene>
    <name evidence="3" type="ORF">ACFFGH_16730</name>
</gene>
<reference evidence="3 4" key="1">
    <citation type="submission" date="2024-09" db="EMBL/GenBank/DDBJ databases">
        <authorList>
            <person name="Sun Q."/>
            <person name="Mori K."/>
        </authorList>
    </citation>
    <scope>NUCLEOTIDE SEQUENCE [LARGE SCALE GENOMIC DNA]</scope>
    <source>
        <strain evidence="3 4">KCTC 23076</strain>
    </source>
</reference>
<evidence type="ECO:0000313" key="4">
    <source>
        <dbReference type="Proteomes" id="UP001589896"/>
    </source>
</evidence>
<evidence type="ECO:0000256" key="1">
    <source>
        <dbReference type="SAM" id="Phobius"/>
    </source>
</evidence>
<proteinExistence type="predicted"/>
<comment type="caution">
    <text evidence="3">The sequence shown here is derived from an EMBL/GenBank/DDBJ whole genome shotgun (WGS) entry which is preliminary data.</text>
</comment>
<keyword evidence="4" id="KW-1185">Reference proteome</keyword>
<keyword evidence="1" id="KW-0812">Transmembrane</keyword>
<feature type="transmembrane region" description="Helical" evidence="1">
    <location>
        <begin position="46"/>
        <end position="63"/>
    </location>
</feature>
<accession>A0ABV6RR76</accession>
<dbReference type="Proteomes" id="UP001589896">
    <property type="component" value="Unassembled WGS sequence"/>
</dbReference>
<dbReference type="EMBL" id="JBHLTG010000004">
    <property type="protein sequence ID" value="MFC0679484.1"/>
    <property type="molecule type" value="Genomic_DNA"/>
</dbReference>
<keyword evidence="1" id="KW-1133">Transmembrane helix</keyword>
<evidence type="ECO:0000313" key="3">
    <source>
        <dbReference type="EMBL" id="MFC0679484.1"/>
    </source>
</evidence>
<dbReference type="InterPro" id="IPR006976">
    <property type="entry name" value="VanZ-like"/>
</dbReference>
<dbReference type="Pfam" id="PF04892">
    <property type="entry name" value="VanZ"/>
    <property type="match status" value="1"/>
</dbReference>
<name>A0ABV6RR76_9GAMM</name>
<sequence length="132" mass="14313">MPGLRTFRYPWLWLAGWLLLIAVVVAGSLLPAQQLPEPAFAGVDKLQHFVGYAALSGYAVMLFERVRAQAAAACAMLLLGALLEFVQGAMTDSRLADAVDVIANSLGVAAGWALRYTRLRRLLQLIEGCVVR</sequence>
<evidence type="ECO:0000259" key="2">
    <source>
        <dbReference type="Pfam" id="PF04892"/>
    </source>
</evidence>
<feature type="domain" description="VanZ-like" evidence="2">
    <location>
        <begin position="41"/>
        <end position="114"/>
    </location>
</feature>
<dbReference type="PANTHER" id="PTHR28008:SF1">
    <property type="entry name" value="DOMAIN PROTEIN, PUTATIVE (AFU_ORTHOLOGUE AFUA_3G10980)-RELATED"/>
    <property type="match status" value="1"/>
</dbReference>
<dbReference type="PANTHER" id="PTHR28008">
    <property type="entry name" value="DOMAIN PROTEIN, PUTATIVE (AFU_ORTHOLOGUE AFUA_3G10980)-RELATED"/>
    <property type="match status" value="1"/>
</dbReference>
<protein>
    <submittedName>
        <fullName evidence="3">VanZ family protein</fullName>
    </submittedName>
</protein>
<feature type="transmembrane region" description="Helical" evidence="1">
    <location>
        <begin position="95"/>
        <end position="114"/>
    </location>
</feature>
<feature type="transmembrane region" description="Helical" evidence="1">
    <location>
        <begin position="12"/>
        <end position="34"/>
    </location>
</feature>
<feature type="transmembrane region" description="Helical" evidence="1">
    <location>
        <begin position="70"/>
        <end position="89"/>
    </location>
</feature>
<dbReference type="RefSeq" id="WP_386670344.1">
    <property type="nucleotide sequence ID" value="NZ_JBHLTG010000004.1"/>
</dbReference>